<feature type="transmembrane region" description="Helical" evidence="1">
    <location>
        <begin position="163"/>
        <end position="181"/>
    </location>
</feature>
<feature type="transmembrane region" description="Helical" evidence="1">
    <location>
        <begin position="359"/>
        <end position="384"/>
    </location>
</feature>
<name>A0ABU2A061_9CORY</name>
<evidence type="ECO:0000256" key="1">
    <source>
        <dbReference type="SAM" id="Phobius"/>
    </source>
</evidence>
<dbReference type="Proteomes" id="UP001180840">
    <property type="component" value="Unassembled WGS sequence"/>
</dbReference>
<proteinExistence type="predicted"/>
<evidence type="ECO:0000313" key="2">
    <source>
        <dbReference type="EMBL" id="MDR7330572.1"/>
    </source>
</evidence>
<feature type="transmembrane region" description="Helical" evidence="1">
    <location>
        <begin position="474"/>
        <end position="493"/>
    </location>
</feature>
<protein>
    <submittedName>
        <fullName evidence="2">ABC-2 type transport system permease protein</fullName>
    </submittedName>
</protein>
<gene>
    <name evidence="2" type="ORF">J2S39_002248</name>
</gene>
<keyword evidence="1" id="KW-1133">Transmembrane helix</keyword>
<evidence type="ECO:0000313" key="3">
    <source>
        <dbReference type="Proteomes" id="UP001180840"/>
    </source>
</evidence>
<accession>A0ABU2A061</accession>
<feature type="transmembrane region" description="Helical" evidence="1">
    <location>
        <begin position="404"/>
        <end position="426"/>
    </location>
</feature>
<dbReference type="EMBL" id="JAVDXZ010000001">
    <property type="protein sequence ID" value="MDR7330572.1"/>
    <property type="molecule type" value="Genomic_DNA"/>
</dbReference>
<sequence length="501" mass="52251">MIIFPFAYQDYYPTLDSRQEMLGAMATNAGTTALYGIIARPGTVGQVVTWEMGAWVGLLGSVMSVLLSVRWHRGSETTGLGELQRSTGIRPSVPLLAMLLSSALVASVLGTGSALVLLGVSAAIDDVGAAGSLAFGASVTLMCLGSVVLSQLVLLLVTDASSLTRVALSTLAASFMVRAYADVEKVPWLNWLSPLGWREVISPFERDDWGRVGWLLLIVLSGAALLAALNSRRSFARGLLDARRPTRTRVRRVRGIVGLSALLNLGNIIGWAVAVAILSAFLMSMSGSIQELVAGEGTTGEIFRDVLGGTAVYEAFIGFICMVGAILVTVAAVSVVHSEAAGERGRTVDVVRATGVRRWAPLGGVLAVAAVAACGWIVVLHGAGAAGLALQDSTVPEDYTTLAWATWSQSGAVVFFIGAATFILGLSPRGALLTWLLLGWSAVTALMGEILGFPDWLIDASPFTHTMTSADSEAGPVLLLLAAGVVSSVAGLLSSSRRQVP</sequence>
<feature type="transmembrane region" description="Helical" evidence="1">
    <location>
        <begin position="130"/>
        <end position="156"/>
    </location>
</feature>
<feature type="transmembrane region" description="Helical" evidence="1">
    <location>
        <begin position="212"/>
        <end position="232"/>
    </location>
</feature>
<keyword evidence="1" id="KW-0472">Membrane</keyword>
<feature type="transmembrane region" description="Helical" evidence="1">
    <location>
        <begin position="253"/>
        <end position="282"/>
    </location>
</feature>
<feature type="transmembrane region" description="Helical" evidence="1">
    <location>
        <begin position="21"/>
        <end position="40"/>
    </location>
</feature>
<feature type="transmembrane region" description="Helical" evidence="1">
    <location>
        <begin position="93"/>
        <end position="124"/>
    </location>
</feature>
<keyword evidence="3" id="KW-1185">Reference proteome</keyword>
<feature type="transmembrane region" description="Helical" evidence="1">
    <location>
        <begin position="433"/>
        <end position="454"/>
    </location>
</feature>
<keyword evidence="1" id="KW-0812">Transmembrane</keyword>
<feature type="transmembrane region" description="Helical" evidence="1">
    <location>
        <begin position="52"/>
        <end position="72"/>
    </location>
</feature>
<reference evidence="2" key="1">
    <citation type="submission" date="2023-07" db="EMBL/GenBank/DDBJ databases">
        <title>Sequencing the genomes of 1000 actinobacteria strains.</title>
        <authorList>
            <person name="Klenk H.-P."/>
        </authorList>
    </citation>
    <scope>NUCLEOTIDE SEQUENCE</scope>
    <source>
        <strain evidence="2">DSM 107476</strain>
    </source>
</reference>
<comment type="caution">
    <text evidence="2">The sequence shown here is derived from an EMBL/GenBank/DDBJ whole genome shotgun (WGS) entry which is preliminary data.</text>
</comment>
<feature type="transmembrane region" description="Helical" evidence="1">
    <location>
        <begin position="315"/>
        <end position="338"/>
    </location>
</feature>
<dbReference type="RefSeq" id="WP_290196389.1">
    <property type="nucleotide sequence ID" value="NZ_CP047654.1"/>
</dbReference>
<organism evidence="2 3">
    <name type="scientific">Corynebacterium guangdongense</name>
    <dbReference type="NCBI Taxonomy" id="1783348"/>
    <lineage>
        <taxon>Bacteria</taxon>
        <taxon>Bacillati</taxon>
        <taxon>Actinomycetota</taxon>
        <taxon>Actinomycetes</taxon>
        <taxon>Mycobacteriales</taxon>
        <taxon>Corynebacteriaceae</taxon>
        <taxon>Corynebacterium</taxon>
    </lineage>
</organism>